<comment type="caution">
    <text evidence="2">The sequence shown here is derived from an EMBL/GenBank/DDBJ whole genome shotgun (WGS) entry which is preliminary data.</text>
</comment>
<dbReference type="EMBL" id="AAMD01000035">
    <property type="protein sequence ID" value="EAU67360.1"/>
    <property type="molecule type" value="Genomic_DNA"/>
</dbReference>
<sequence length="242" mass="26845">MASLSLRAEERPEESLRARTSLSPPAGRDSTEAARPRLQARHVRRQSAASSSIPLKGEPPTPRRPGEGSLLSLTKSGSAFMPRGERPMPKRVQSELNGRVFDASDFRWALLTLLRDRSLTEAEMAASPAQTQEQEGLAAWARTEEGWVPVGVLEHQEQPQTNHEIALDECRRLACAYFLEHWDERKQAYTALSELPIWSTQPGSPDSEPKRTITVLTQCERLCTIRFAVGGNAPAVSRPLQA</sequence>
<dbReference type="Proteomes" id="UP000032702">
    <property type="component" value="Unassembled WGS sequence"/>
</dbReference>
<proteinExistence type="predicted"/>
<feature type="region of interest" description="Disordered" evidence="1">
    <location>
        <begin position="1"/>
        <end position="89"/>
    </location>
</feature>
<evidence type="ECO:0000313" key="2">
    <source>
        <dbReference type="EMBL" id="EAU67360.1"/>
    </source>
</evidence>
<reference evidence="2 3" key="1">
    <citation type="submission" date="2006-04" db="EMBL/GenBank/DDBJ databases">
        <authorList>
            <person name="Nierman W.C."/>
        </authorList>
    </citation>
    <scope>NUCLEOTIDE SEQUENCE [LARGE SCALE GENOMIC DNA]</scope>
    <source>
        <strain evidence="2 3">DW4/3-1</strain>
    </source>
</reference>
<feature type="compositionally biased region" description="Basic and acidic residues" evidence="1">
    <location>
        <begin position="7"/>
        <end position="17"/>
    </location>
</feature>
<name>Q095C5_STIAD</name>
<accession>Q095C5</accession>
<evidence type="ECO:0000256" key="1">
    <source>
        <dbReference type="SAM" id="MobiDB-lite"/>
    </source>
</evidence>
<evidence type="ECO:0000313" key="3">
    <source>
        <dbReference type="Proteomes" id="UP000032702"/>
    </source>
</evidence>
<dbReference type="AlphaFoldDB" id="Q095C5"/>
<protein>
    <submittedName>
        <fullName evidence="2">Uncharacterized protein</fullName>
    </submittedName>
</protein>
<organism evidence="2 3">
    <name type="scientific">Stigmatella aurantiaca (strain DW4/3-1)</name>
    <dbReference type="NCBI Taxonomy" id="378806"/>
    <lineage>
        <taxon>Bacteria</taxon>
        <taxon>Pseudomonadati</taxon>
        <taxon>Myxococcota</taxon>
        <taxon>Myxococcia</taxon>
        <taxon>Myxococcales</taxon>
        <taxon>Cystobacterineae</taxon>
        <taxon>Archangiaceae</taxon>
        <taxon>Stigmatella</taxon>
    </lineage>
</organism>
<gene>
    <name evidence="2" type="ORF">STIAU_7056</name>
</gene>